<gene>
    <name evidence="3" type="ORF">C7378_2416</name>
</gene>
<proteinExistence type="predicted"/>
<evidence type="ECO:0000256" key="1">
    <source>
        <dbReference type="ARBA" id="ARBA00023002"/>
    </source>
</evidence>
<accession>A0A4R1L471</accession>
<dbReference type="Pfam" id="PF04820">
    <property type="entry name" value="Trp_halogenase"/>
    <property type="match status" value="1"/>
</dbReference>
<organism evidence="3 4">
    <name type="scientific">Acidipila rosea</name>
    <dbReference type="NCBI Taxonomy" id="768535"/>
    <lineage>
        <taxon>Bacteria</taxon>
        <taxon>Pseudomonadati</taxon>
        <taxon>Acidobacteriota</taxon>
        <taxon>Terriglobia</taxon>
        <taxon>Terriglobales</taxon>
        <taxon>Acidobacteriaceae</taxon>
        <taxon>Acidipila</taxon>
    </lineage>
</organism>
<dbReference type="RefSeq" id="WP_165876779.1">
    <property type="nucleotide sequence ID" value="NZ_SMGK01000003.1"/>
</dbReference>
<keyword evidence="1" id="KW-0560">Oxidoreductase</keyword>
<dbReference type="InterPro" id="IPR006905">
    <property type="entry name" value="Flavin_halogenase"/>
</dbReference>
<name>A0A4R1L471_9BACT</name>
<evidence type="ECO:0000313" key="3">
    <source>
        <dbReference type="EMBL" id="TCK72824.1"/>
    </source>
</evidence>
<keyword evidence="4" id="KW-1185">Reference proteome</keyword>
<evidence type="ECO:0000256" key="2">
    <source>
        <dbReference type="ARBA" id="ARBA00023033"/>
    </source>
</evidence>
<evidence type="ECO:0000313" key="4">
    <source>
        <dbReference type="Proteomes" id="UP000295210"/>
    </source>
</evidence>
<dbReference type="Gene3D" id="3.50.50.60">
    <property type="entry name" value="FAD/NAD(P)-binding domain"/>
    <property type="match status" value="1"/>
</dbReference>
<dbReference type="PANTHER" id="PTHR43747">
    <property type="entry name" value="FAD-BINDING PROTEIN"/>
    <property type="match status" value="1"/>
</dbReference>
<dbReference type="AlphaFoldDB" id="A0A4R1L471"/>
<dbReference type="SUPFAM" id="SSF51905">
    <property type="entry name" value="FAD/NAD(P)-binding domain"/>
    <property type="match status" value="1"/>
</dbReference>
<dbReference type="Proteomes" id="UP000295210">
    <property type="component" value="Unassembled WGS sequence"/>
</dbReference>
<dbReference type="GO" id="GO:0004497">
    <property type="term" value="F:monooxygenase activity"/>
    <property type="evidence" value="ECO:0007669"/>
    <property type="project" value="UniProtKB-KW"/>
</dbReference>
<protein>
    <submittedName>
        <fullName evidence="3">FADH2 O2-dependent halogenase</fullName>
    </submittedName>
</protein>
<dbReference type="InterPro" id="IPR050816">
    <property type="entry name" value="Flavin-dep_Halogenase_NPB"/>
</dbReference>
<comment type="caution">
    <text evidence="3">The sequence shown here is derived from an EMBL/GenBank/DDBJ whole genome shotgun (WGS) entry which is preliminary data.</text>
</comment>
<reference evidence="3 4" key="1">
    <citation type="submission" date="2019-03" db="EMBL/GenBank/DDBJ databases">
        <title>Genomic Encyclopedia of Type Strains, Phase IV (KMG-IV): sequencing the most valuable type-strain genomes for metagenomic binning, comparative biology and taxonomic classification.</title>
        <authorList>
            <person name="Goeker M."/>
        </authorList>
    </citation>
    <scope>NUCLEOTIDE SEQUENCE [LARGE SCALE GENOMIC DNA]</scope>
    <source>
        <strain evidence="3 4">DSM 103428</strain>
    </source>
</reference>
<dbReference type="EMBL" id="SMGK01000003">
    <property type="protein sequence ID" value="TCK72824.1"/>
    <property type="molecule type" value="Genomic_DNA"/>
</dbReference>
<dbReference type="InterPro" id="IPR036188">
    <property type="entry name" value="FAD/NAD-bd_sf"/>
</dbReference>
<keyword evidence="2" id="KW-0503">Monooxygenase</keyword>
<sequence>MSRRYDIAIAGSGFGGSLTAMILRRMGLSVVLLERNRHPRFAIGESSTPLTNLILERLCRQYDLERLTPLCKWGSWQATYPHLACGLKRGFSFFHHSLGGPAHDPADRERHLLVAASPHDRIGDTHWYRGSFDHFLAQEAVSFGADLYEDFALSTLQLTDSGVAIGGSCNGEQRKVEAGFIIDATGPRGFLHQALQLEEMAPVGMPSTQALYSHFRGVERRPLADDAVPYPVEDAAVHHVFEGGWIWVLHFNNGITSAGVAASAAVAERLKLTDGEAAWMRMLNELPGVRAQFTGASPVERFVHMPRVGFRSSRMVGSRWAMLPSAAGFVDPLLSTGFPLTLLGIERLTGIIRQDWGTSHFDEALHNYAAETGEEFTAASQLIGALYRSMGNFRLFAAISFLYFAAVSYAETACRMQNPSLASSFLLHTDTDFATACKRLFEELHHAVNPADEERLIGEAMKLIEPINLGGFGNSQRQNWYPVDAEDLLQNAHKLHASQPEVAAMLERSGFWET</sequence>
<dbReference type="PANTHER" id="PTHR43747:SF5">
    <property type="entry name" value="FAD-BINDING DOMAIN-CONTAINING PROTEIN"/>
    <property type="match status" value="1"/>
</dbReference>